<dbReference type="AlphaFoldDB" id="A0A6A7XYC6"/>
<accession>A0A6A7XYC6</accession>
<feature type="binding site" evidence="3">
    <location>
        <begin position="17"/>
        <end position="22"/>
    </location>
    <ligand>
        <name>ATP</name>
        <dbReference type="ChEBI" id="CHEBI:30616"/>
    </ligand>
</feature>
<keyword evidence="3" id="KW-0963">Cytoplasm</keyword>
<dbReference type="Gene3D" id="3.40.367.20">
    <property type="match status" value="1"/>
</dbReference>
<dbReference type="Proteomes" id="UP000332515">
    <property type="component" value="Unassembled WGS sequence"/>
</dbReference>
<dbReference type="PANTHER" id="PTHR47690:SF1">
    <property type="entry name" value="GLUCOKINASE"/>
    <property type="match status" value="1"/>
</dbReference>
<organism evidence="5 6">
    <name type="scientific">Segnochrobactrum spirostomi</name>
    <dbReference type="NCBI Taxonomy" id="2608987"/>
    <lineage>
        <taxon>Bacteria</taxon>
        <taxon>Pseudomonadati</taxon>
        <taxon>Pseudomonadota</taxon>
        <taxon>Alphaproteobacteria</taxon>
        <taxon>Hyphomicrobiales</taxon>
        <taxon>Segnochrobactraceae</taxon>
        <taxon>Segnochrobactrum</taxon>
    </lineage>
</organism>
<evidence type="ECO:0000256" key="2">
    <source>
        <dbReference type="ARBA" id="ARBA00022777"/>
    </source>
</evidence>
<keyword evidence="3" id="KW-0324">Glycolysis</keyword>
<dbReference type="Pfam" id="PF02685">
    <property type="entry name" value="Glucokinase"/>
    <property type="match status" value="1"/>
</dbReference>
<gene>
    <name evidence="3 5" type="primary">glk</name>
    <name evidence="5" type="ORF">F0357_01995</name>
</gene>
<protein>
    <recommendedName>
        <fullName evidence="3">Glucokinase</fullName>
        <ecNumber evidence="3">2.7.1.2</ecNumber>
    </recommendedName>
    <alternativeName>
        <fullName evidence="3">Glucose kinase</fullName>
    </alternativeName>
</protein>
<dbReference type="SUPFAM" id="SSF53067">
    <property type="entry name" value="Actin-like ATPase domain"/>
    <property type="match status" value="1"/>
</dbReference>
<comment type="subcellular location">
    <subcellularLocation>
        <location evidence="3">Cytoplasm</location>
    </subcellularLocation>
</comment>
<keyword evidence="3" id="KW-0067">ATP-binding</keyword>
<evidence type="ECO:0000256" key="3">
    <source>
        <dbReference type="HAMAP-Rule" id="MF_00524"/>
    </source>
</evidence>
<name>A0A6A7XYC6_9HYPH</name>
<dbReference type="CDD" id="cd24008">
    <property type="entry name" value="ASKHA_NBD_GLK"/>
    <property type="match status" value="1"/>
</dbReference>
<dbReference type="InterPro" id="IPR050201">
    <property type="entry name" value="Bacterial_glucokinase"/>
</dbReference>
<evidence type="ECO:0000256" key="4">
    <source>
        <dbReference type="RuleBase" id="RU004046"/>
    </source>
</evidence>
<keyword evidence="3" id="KW-0547">Nucleotide-binding</keyword>
<comment type="caution">
    <text evidence="5">The sequence shown here is derived from an EMBL/GenBank/DDBJ whole genome shotgun (WGS) entry which is preliminary data.</text>
</comment>
<dbReference type="EMBL" id="VWNA01000001">
    <property type="protein sequence ID" value="MQT11465.1"/>
    <property type="molecule type" value="Genomic_DNA"/>
</dbReference>
<evidence type="ECO:0000256" key="1">
    <source>
        <dbReference type="ARBA" id="ARBA00022679"/>
    </source>
</evidence>
<comment type="similarity">
    <text evidence="3 4">Belongs to the bacterial glucokinase family.</text>
</comment>
<dbReference type="RefSeq" id="WP_153478179.1">
    <property type="nucleotide sequence ID" value="NZ_VWNA01000001.1"/>
</dbReference>
<dbReference type="PANTHER" id="PTHR47690">
    <property type="entry name" value="GLUCOKINASE"/>
    <property type="match status" value="1"/>
</dbReference>
<comment type="catalytic activity">
    <reaction evidence="3">
        <text>D-glucose + ATP = D-glucose 6-phosphate + ADP + H(+)</text>
        <dbReference type="Rhea" id="RHEA:17825"/>
        <dbReference type="ChEBI" id="CHEBI:4167"/>
        <dbReference type="ChEBI" id="CHEBI:15378"/>
        <dbReference type="ChEBI" id="CHEBI:30616"/>
        <dbReference type="ChEBI" id="CHEBI:61548"/>
        <dbReference type="ChEBI" id="CHEBI:456216"/>
        <dbReference type="EC" id="2.7.1.2"/>
    </reaction>
</comment>
<dbReference type="GO" id="GO:0006096">
    <property type="term" value="P:glycolytic process"/>
    <property type="evidence" value="ECO:0007669"/>
    <property type="project" value="UniProtKB-UniRule"/>
</dbReference>
<evidence type="ECO:0000313" key="5">
    <source>
        <dbReference type="EMBL" id="MQT11465.1"/>
    </source>
</evidence>
<reference evidence="5 6" key="1">
    <citation type="submission" date="2019-09" db="EMBL/GenBank/DDBJ databases">
        <title>Segnochrobactrum spirostomi gen. nov., sp. nov., isolated from the ciliate Spirostomum cf. yagiui and description of a novel family, Segnochrobactraceae fam. nov. within the order Rhizobiales of the class Alphaproteobacteria.</title>
        <authorList>
            <person name="Akter S."/>
            <person name="Shazib S.U.A."/>
            <person name="Shin M.K."/>
        </authorList>
    </citation>
    <scope>NUCLEOTIDE SEQUENCE [LARGE SCALE GENOMIC DNA]</scope>
    <source>
        <strain evidence="5 6">Sp-1</strain>
    </source>
</reference>
<keyword evidence="1 3" id="KW-0808">Transferase</keyword>
<dbReference type="GO" id="GO:0005829">
    <property type="term" value="C:cytosol"/>
    <property type="evidence" value="ECO:0007669"/>
    <property type="project" value="TreeGrafter"/>
</dbReference>
<dbReference type="InterPro" id="IPR003836">
    <property type="entry name" value="Glucokinase"/>
</dbReference>
<dbReference type="Gene3D" id="3.30.420.40">
    <property type="match status" value="1"/>
</dbReference>
<dbReference type="EC" id="2.7.1.2" evidence="3"/>
<dbReference type="HAMAP" id="MF_00524">
    <property type="entry name" value="Glucokinase"/>
    <property type="match status" value="1"/>
</dbReference>
<dbReference type="GO" id="GO:0005524">
    <property type="term" value="F:ATP binding"/>
    <property type="evidence" value="ECO:0007669"/>
    <property type="project" value="UniProtKB-UniRule"/>
</dbReference>
<keyword evidence="6" id="KW-1185">Reference proteome</keyword>
<keyword evidence="2 3" id="KW-0418">Kinase</keyword>
<proteinExistence type="inferred from homology"/>
<dbReference type="InterPro" id="IPR043129">
    <property type="entry name" value="ATPase_NBD"/>
</dbReference>
<sequence length="340" mass="35745">MAHASDTGPLPFPVLLADIGGTNGRFALLEDKQAKVTVFPFVHTKDYPSPVEAARAVLAAAGAPAPRSAVLDLAGPLDNERIVLTNAAWEFEPRRLVADLGLEDLVLVNDFEALALALPVLAGDDIVHIGGGAPHPSGPRVVVGPGTGLGQSGLIHSGQHWVPIPSEAGHADFGPITDEDFALWAKLEKSHGRITPETVISGPGLLRLYHAVVAVNGATAIAATPADVTDAADRGDPLAIHTLRLFTIYLGRFAGDLALTFLATGGVFLAGGIAPKIENFLTDGTFRAAFEDKAPLAKLVSDIPTLLIRHPLPAIEGLAAFARDPRHYYVPANHRHKREG</sequence>
<dbReference type="NCBIfam" id="TIGR00749">
    <property type="entry name" value="glk"/>
    <property type="match status" value="1"/>
</dbReference>
<evidence type="ECO:0000313" key="6">
    <source>
        <dbReference type="Proteomes" id="UP000332515"/>
    </source>
</evidence>
<dbReference type="GO" id="GO:0005536">
    <property type="term" value="F:D-glucose binding"/>
    <property type="evidence" value="ECO:0007669"/>
    <property type="project" value="InterPro"/>
</dbReference>
<dbReference type="GO" id="GO:0004340">
    <property type="term" value="F:glucokinase activity"/>
    <property type="evidence" value="ECO:0007669"/>
    <property type="project" value="UniProtKB-UniRule"/>
</dbReference>